<reference evidence="2 3" key="1">
    <citation type="submission" date="2018-04" db="EMBL/GenBank/DDBJ databases">
        <title>Complete genome uncultured novel isolate.</title>
        <authorList>
            <person name="Merlino G."/>
        </authorList>
    </citation>
    <scope>NUCLEOTIDE SEQUENCE [LARGE SCALE GENOMIC DNA]</scope>
    <source>
        <strain evidence="3">R1DC9</strain>
    </source>
</reference>
<protein>
    <submittedName>
        <fullName evidence="2">Transcription elongation protein SprT</fullName>
    </submittedName>
</protein>
<dbReference type="RefSeq" id="WP_137088897.1">
    <property type="nucleotide sequence ID" value="NZ_CP028923.1"/>
</dbReference>
<sequence length="210" mass="24388">MIEALKKKYASGRKTFEKYLPEPAVEYCFELWLTYSFRFKITKDRQSKLGDYRYDPGTKIHSVSVNHNLNKYQFLITYIHEVAHLAVHKKHGNSVSPHGQTWKKQFRELFLPVLNDTVFPDDIVRLLARHMKNPKASTHADANLSMALAAYDDNNEGITFLDAVPLGMNFIFRSKKYRKLETRRTRVVCLEVSSGKKYLINKVARVTTDS</sequence>
<feature type="domain" description="SprT-like" evidence="1">
    <location>
        <begin position="36"/>
        <end position="108"/>
    </location>
</feature>
<organism evidence="2 3">
    <name type="scientific">Mangrovivirga cuniculi</name>
    <dbReference type="NCBI Taxonomy" id="2715131"/>
    <lineage>
        <taxon>Bacteria</taxon>
        <taxon>Pseudomonadati</taxon>
        <taxon>Bacteroidota</taxon>
        <taxon>Cytophagia</taxon>
        <taxon>Cytophagales</taxon>
        <taxon>Mangrovivirgaceae</taxon>
        <taxon>Mangrovivirga</taxon>
    </lineage>
</organism>
<dbReference type="InterPro" id="IPR006640">
    <property type="entry name" value="SprT-like_domain"/>
</dbReference>
<proteinExistence type="predicted"/>
<evidence type="ECO:0000259" key="1">
    <source>
        <dbReference type="Pfam" id="PF10263"/>
    </source>
</evidence>
<gene>
    <name evidence="2" type="ORF">DCC35_00320</name>
</gene>
<name>A0A4D7JIV2_9BACT</name>
<keyword evidence="3" id="KW-1185">Reference proteome</keyword>
<accession>A0A4D7JIV2</accession>
<dbReference type="Pfam" id="PF10263">
    <property type="entry name" value="SprT-like"/>
    <property type="match status" value="1"/>
</dbReference>
<dbReference type="KEGG" id="fpf:DCC35_00320"/>
<evidence type="ECO:0000313" key="3">
    <source>
        <dbReference type="Proteomes" id="UP000298616"/>
    </source>
</evidence>
<dbReference type="GO" id="GO:0006950">
    <property type="term" value="P:response to stress"/>
    <property type="evidence" value="ECO:0007669"/>
    <property type="project" value="UniProtKB-ARBA"/>
</dbReference>
<dbReference type="Proteomes" id="UP000298616">
    <property type="component" value="Chromosome"/>
</dbReference>
<dbReference type="AlphaFoldDB" id="A0A4D7JIV2"/>
<dbReference type="OrthoDB" id="267364at2"/>
<evidence type="ECO:0000313" key="2">
    <source>
        <dbReference type="EMBL" id="QCK13300.1"/>
    </source>
</evidence>
<dbReference type="EMBL" id="CP028923">
    <property type="protein sequence ID" value="QCK13300.1"/>
    <property type="molecule type" value="Genomic_DNA"/>
</dbReference>